<dbReference type="PROSITE" id="PS50835">
    <property type="entry name" value="IG_LIKE"/>
    <property type="match status" value="2"/>
</dbReference>
<protein>
    <recommendedName>
        <fullName evidence="2">Ig-like domain-containing protein</fullName>
    </recommendedName>
</protein>
<dbReference type="SUPFAM" id="SSF48726">
    <property type="entry name" value="Immunoglobulin"/>
    <property type="match status" value="2"/>
</dbReference>
<dbReference type="STRING" id="38772.ENSGAGP00000005930"/>
<evidence type="ECO:0000313" key="3">
    <source>
        <dbReference type="Ensembl" id="ENSGAGP00000005930.1"/>
    </source>
</evidence>
<dbReference type="Pfam" id="PF07654">
    <property type="entry name" value="C1-set"/>
    <property type="match status" value="2"/>
</dbReference>
<sequence length="281" mass="30344">ATPAAPSLFPLYPSCEADASQDPVALGCLAKDFLPETIDFSWKNNTNTSITDGIKKFPSILNTAGTYIATTQLLVTASEAQGVFYCTATYPSGEETIKVHHSCPPTCEGDPPFPDRALCCSGRCPSDVKKETRALQAPYTHCQLCILCILGAKFTCDNSVIPTCLLLSCMLTATEPSMTIRPPARDQFLEPNKTSTIICSVKNLCNQAVTMKWLKDGEEISSGIHTVAPVSSGCNGYTLISELTVSEEDWDSNNVYSCKVESNNFSDIRNTSKCFECGGKS</sequence>
<dbReference type="InterPro" id="IPR007110">
    <property type="entry name" value="Ig-like_dom"/>
</dbReference>
<dbReference type="InterPro" id="IPR013783">
    <property type="entry name" value="Ig-like_fold"/>
</dbReference>
<keyword evidence="1" id="KW-0393">Immunoglobulin domain</keyword>
<proteinExistence type="predicted"/>
<dbReference type="Proteomes" id="UP000291020">
    <property type="component" value="Unassembled WGS sequence"/>
</dbReference>
<feature type="domain" description="Ig-like" evidence="2">
    <location>
        <begin position="6"/>
        <end position="98"/>
    </location>
</feature>
<feature type="domain" description="Ig-like" evidence="2">
    <location>
        <begin position="176"/>
        <end position="272"/>
    </location>
</feature>
<reference evidence="4" key="1">
    <citation type="journal article" date="2017" name="PLoS ONE">
        <title>The Agassiz's desert tortoise genome provides a resource for the conservation of a threatened species.</title>
        <authorList>
            <person name="Tollis M."/>
            <person name="DeNardo D.F."/>
            <person name="Cornelius J.A."/>
            <person name="Dolby G.A."/>
            <person name="Edwards T."/>
            <person name="Henen B.T."/>
            <person name="Karl A.E."/>
            <person name="Murphy R.W."/>
            <person name="Kusumi K."/>
        </authorList>
    </citation>
    <scope>NUCLEOTIDE SEQUENCE [LARGE SCALE GENOMIC DNA]</scope>
</reference>
<evidence type="ECO:0000313" key="4">
    <source>
        <dbReference type="Proteomes" id="UP000291020"/>
    </source>
</evidence>
<evidence type="ECO:0000259" key="2">
    <source>
        <dbReference type="PROSITE" id="PS50835"/>
    </source>
</evidence>
<dbReference type="InterPro" id="IPR050380">
    <property type="entry name" value="Immune_Resp_Modulators"/>
</dbReference>
<dbReference type="Ensembl" id="ENSGAGT00000006915.1">
    <property type="protein sequence ID" value="ENSGAGP00000005930.1"/>
    <property type="gene ID" value="ENSGAGG00000004821.1"/>
</dbReference>
<keyword evidence="4" id="KW-1185">Reference proteome</keyword>
<reference evidence="3" key="3">
    <citation type="submission" date="2025-09" db="UniProtKB">
        <authorList>
            <consortium name="Ensembl"/>
        </authorList>
    </citation>
    <scope>IDENTIFICATION</scope>
</reference>
<evidence type="ECO:0000256" key="1">
    <source>
        <dbReference type="ARBA" id="ARBA00023319"/>
    </source>
</evidence>
<name>A0A452GVN3_9SAUR</name>
<dbReference type="InterPro" id="IPR003597">
    <property type="entry name" value="Ig_C1-set"/>
</dbReference>
<dbReference type="Gene3D" id="2.60.40.10">
    <property type="entry name" value="Immunoglobulins"/>
    <property type="match status" value="2"/>
</dbReference>
<reference evidence="3" key="2">
    <citation type="submission" date="2025-08" db="UniProtKB">
        <authorList>
            <consortium name="Ensembl"/>
        </authorList>
    </citation>
    <scope>IDENTIFICATION</scope>
</reference>
<accession>A0A452GVN3</accession>
<dbReference type="AlphaFoldDB" id="A0A452GVN3"/>
<dbReference type="SMART" id="SM00407">
    <property type="entry name" value="IGc1"/>
    <property type="match status" value="2"/>
</dbReference>
<dbReference type="InterPro" id="IPR036179">
    <property type="entry name" value="Ig-like_dom_sf"/>
</dbReference>
<dbReference type="PANTHER" id="PTHR23411">
    <property type="entry name" value="TAPASIN"/>
    <property type="match status" value="1"/>
</dbReference>
<organism evidence="3 4">
    <name type="scientific">Gopherus agassizii</name>
    <name type="common">Agassiz's desert tortoise</name>
    <dbReference type="NCBI Taxonomy" id="38772"/>
    <lineage>
        <taxon>Eukaryota</taxon>
        <taxon>Metazoa</taxon>
        <taxon>Chordata</taxon>
        <taxon>Craniata</taxon>
        <taxon>Vertebrata</taxon>
        <taxon>Euteleostomi</taxon>
        <taxon>Archelosauria</taxon>
        <taxon>Testudinata</taxon>
        <taxon>Testudines</taxon>
        <taxon>Cryptodira</taxon>
        <taxon>Durocryptodira</taxon>
        <taxon>Testudinoidea</taxon>
        <taxon>Testudinidae</taxon>
        <taxon>Gopherus</taxon>
    </lineage>
</organism>